<accession>A0A2P7AUF5</accession>
<keyword evidence="1" id="KW-1133">Transmembrane helix</keyword>
<keyword evidence="3" id="KW-1185">Reference proteome</keyword>
<feature type="transmembrane region" description="Helical" evidence="1">
    <location>
        <begin position="102"/>
        <end position="119"/>
    </location>
</feature>
<evidence type="ECO:0008006" key="4">
    <source>
        <dbReference type="Google" id="ProtNLM"/>
    </source>
</evidence>
<feature type="transmembrane region" description="Helical" evidence="1">
    <location>
        <begin position="154"/>
        <end position="187"/>
    </location>
</feature>
<feature type="transmembrane region" description="Helical" evidence="1">
    <location>
        <begin position="125"/>
        <end position="142"/>
    </location>
</feature>
<dbReference type="EMBL" id="PGGN01000002">
    <property type="protein sequence ID" value="PSH57859.1"/>
    <property type="molecule type" value="Genomic_DNA"/>
</dbReference>
<proteinExistence type="predicted"/>
<feature type="transmembrane region" description="Helical" evidence="1">
    <location>
        <begin position="260"/>
        <end position="284"/>
    </location>
</feature>
<reference evidence="3" key="1">
    <citation type="submission" date="2017-11" db="EMBL/GenBank/DDBJ databases">
        <authorList>
            <person name="Kuznetsova I."/>
            <person name="Sazanova A."/>
            <person name="Chirak E."/>
            <person name="Safronova V."/>
            <person name="Willems A."/>
        </authorList>
    </citation>
    <scope>NUCLEOTIDE SEQUENCE [LARGE SCALE GENOMIC DNA]</scope>
    <source>
        <strain evidence="3">PEPV15</strain>
    </source>
</reference>
<dbReference type="AlphaFoldDB" id="A0A2P7AUF5"/>
<feature type="transmembrane region" description="Helical" evidence="1">
    <location>
        <begin position="343"/>
        <end position="362"/>
    </location>
</feature>
<feature type="transmembrane region" description="Helical" evidence="1">
    <location>
        <begin position="70"/>
        <end position="90"/>
    </location>
</feature>
<dbReference type="Proteomes" id="UP000241158">
    <property type="component" value="Unassembled WGS sequence"/>
</dbReference>
<feature type="transmembrane region" description="Helical" evidence="1">
    <location>
        <begin position="221"/>
        <end position="240"/>
    </location>
</feature>
<protein>
    <recommendedName>
        <fullName evidence="4">Glucosyl transferase GtrII</fullName>
    </recommendedName>
</protein>
<evidence type="ECO:0000256" key="1">
    <source>
        <dbReference type="SAM" id="Phobius"/>
    </source>
</evidence>
<organism evidence="2 3">
    <name type="scientific">Phyllobacterium endophyticum</name>
    <dbReference type="NCBI Taxonomy" id="1149773"/>
    <lineage>
        <taxon>Bacteria</taxon>
        <taxon>Pseudomonadati</taxon>
        <taxon>Pseudomonadota</taxon>
        <taxon>Alphaproteobacteria</taxon>
        <taxon>Hyphomicrobiales</taxon>
        <taxon>Phyllobacteriaceae</taxon>
        <taxon>Phyllobacterium</taxon>
    </lineage>
</organism>
<feature type="transmembrane region" description="Helical" evidence="1">
    <location>
        <begin position="319"/>
        <end position="336"/>
    </location>
</feature>
<evidence type="ECO:0000313" key="2">
    <source>
        <dbReference type="EMBL" id="PSH57859.1"/>
    </source>
</evidence>
<dbReference type="InterPro" id="IPR025686">
    <property type="entry name" value="Glucos_trans_II"/>
</dbReference>
<dbReference type="Pfam" id="PF14264">
    <property type="entry name" value="Glucos_trans_II"/>
    <property type="match status" value="1"/>
</dbReference>
<feature type="transmembrane region" description="Helical" evidence="1">
    <location>
        <begin position="199"/>
        <end position="216"/>
    </location>
</feature>
<keyword evidence="1" id="KW-0472">Membrane</keyword>
<sequence>MDILMYLEQRASDFVKLWLIFAFVYFRMLTAMPLTIDAEWTTIAPNHHYWITQGRWFAYVLTTFILPPHLVPYFTIALFGLLACAAYLLVLKSCSLPLDWRTLLTFPIFCGFPIWSFIAEFPSNIAGAGVSLLLCALAALAIKSRRAENGTPGWLVAAEIAALTMAIGTYQAFVVVYPTMIIALLLINPSFANLKDRTGLAVQAALILIAATLLNYAIQKLFYFGFGLLPGGYVAQFLRLDLFLDSPLWVLAKTAFQAANIYFGTPRVFGSFLIVGVVVVMGAIAGSRGSWVNLCLVGSLMSVPLGLAFASGGSGLPDRALLGVPIAIWALSILALHDRVKAIRYVSIAAIALLTIQSVAVISQYQAVRNLVAEHDRSAAAQIYQRIASVADLTQVTKVDFFGGLPAPKPVFRTGRTSSAAGSFFSWDNGNAGRIAAYMKLLGYENLQLLPEAERRGLVGRYRSMPSWPNAGSVVRDGDIVLVKLGEAIGYFP</sequence>
<name>A0A2P7AUF5_9HYPH</name>
<keyword evidence="1" id="KW-0812">Transmembrane</keyword>
<evidence type="ECO:0000313" key="3">
    <source>
        <dbReference type="Proteomes" id="UP000241158"/>
    </source>
</evidence>
<gene>
    <name evidence="2" type="ORF">CU100_09185</name>
</gene>
<comment type="caution">
    <text evidence="2">The sequence shown here is derived from an EMBL/GenBank/DDBJ whole genome shotgun (WGS) entry which is preliminary data.</text>
</comment>
<feature type="transmembrane region" description="Helical" evidence="1">
    <location>
        <begin position="291"/>
        <end position="313"/>
    </location>
</feature>
<dbReference type="OrthoDB" id="8099337at2"/>
<feature type="transmembrane region" description="Helical" evidence="1">
    <location>
        <begin position="14"/>
        <end position="36"/>
    </location>
</feature>